<evidence type="ECO:0000313" key="1">
    <source>
        <dbReference type="EMBL" id="CUR58535.1"/>
    </source>
</evidence>
<protein>
    <submittedName>
        <fullName evidence="1">Uncharacterized protein</fullName>
    </submittedName>
</protein>
<organism evidence="1">
    <name type="scientific">metagenome</name>
    <dbReference type="NCBI Taxonomy" id="256318"/>
    <lineage>
        <taxon>unclassified sequences</taxon>
        <taxon>metagenomes</taxon>
    </lineage>
</organism>
<dbReference type="EMBL" id="CZKA01000046">
    <property type="protein sequence ID" value="CUR58535.1"/>
    <property type="molecule type" value="Genomic_DNA"/>
</dbReference>
<accession>A0A2P2C963</accession>
<gene>
    <name evidence="1" type="ORF">NOCA2500018</name>
</gene>
<reference evidence="1" key="1">
    <citation type="submission" date="2015-08" db="EMBL/GenBank/DDBJ databases">
        <authorList>
            <person name="Babu N.S."/>
            <person name="Beckwith C.J."/>
            <person name="Beseler K.G."/>
            <person name="Brison A."/>
            <person name="Carone J.V."/>
            <person name="Caskin T.P."/>
            <person name="Diamond M."/>
            <person name="Durham M.E."/>
            <person name="Foxe J.M."/>
            <person name="Go M."/>
            <person name="Henderson B.A."/>
            <person name="Jones I.B."/>
            <person name="McGettigan J.A."/>
            <person name="Micheletti S.J."/>
            <person name="Nasrallah M.E."/>
            <person name="Ortiz D."/>
            <person name="Piller C.R."/>
            <person name="Privatt S.R."/>
            <person name="Schneider S.L."/>
            <person name="Sharp S."/>
            <person name="Smith T.C."/>
            <person name="Stanton J.D."/>
            <person name="Ullery H.E."/>
            <person name="Wilson R.J."/>
            <person name="Serrano M.G."/>
            <person name="Buck G."/>
            <person name="Lee V."/>
            <person name="Wang Y."/>
            <person name="Carvalho R."/>
            <person name="Voegtly L."/>
            <person name="Shi R."/>
            <person name="Duckworth R."/>
            <person name="Johnson A."/>
            <person name="Loviza R."/>
            <person name="Walstead R."/>
            <person name="Shah Z."/>
            <person name="Kiflezghi M."/>
            <person name="Wade K."/>
            <person name="Ball S.L."/>
            <person name="Bradley K.W."/>
            <person name="Asai D.J."/>
            <person name="Bowman C.A."/>
            <person name="Russell D.A."/>
            <person name="Pope W.H."/>
            <person name="Jacobs-Sera D."/>
            <person name="Hendrix R.W."/>
            <person name="Hatfull G.F."/>
        </authorList>
    </citation>
    <scope>NUCLEOTIDE SEQUENCE</scope>
</reference>
<sequence>MSTHRTEPVPDSAEPGCYEILLQGRLNQRWSAWFEDMTLTTAGDLTVLRGRVADQAALHGLLARLRDVGLPLISVTRVEPNAAAEGGTP</sequence>
<dbReference type="AlphaFoldDB" id="A0A2P2C963"/>
<proteinExistence type="predicted"/>
<name>A0A2P2C963_9ZZZZ</name>